<gene>
    <name evidence="2" type="ORF">ABT57_16590</name>
</gene>
<evidence type="ECO:0000259" key="1">
    <source>
        <dbReference type="Pfam" id="PF12973"/>
    </source>
</evidence>
<protein>
    <submittedName>
        <fullName evidence="2">2,4-dihydroxyacetophenone dioxygenase</fullName>
    </submittedName>
</protein>
<dbReference type="GO" id="GO:0051213">
    <property type="term" value="F:dioxygenase activity"/>
    <property type="evidence" value="ECO:0007669"/>
    <property type="project" value="UniProtKB-KW"/>
</dbReference>
<comment type="caution">
    <text evidence="2">The sequence shown here is derived from an EMBL/GenBank/DDBJ whole genome shotgun (WGS) entry which is preliminary data.</text>
</comment>
<keyword evidence="2" id="KW-0560">Oxidoreductase</keyword>
<evidence type="ECO:0000313" key="2">
    <source>
        <dbReference type="EMBL" id="KLV08389.1"/>
    </source>
</evidence>
<dbReference type="SUPFAM" id="SSF51182">
    <property type="entry name" value="RmlC-like cupins"/>
    <property type="match status" value="1"/>
</dbReference>
<dbReference type="InterPro" id="IPR011051">
    <property type="entry name" value="RmlC_Cupin_sf"/>
</dbReference>
<evidence type="ECO:0000313" key="3">
    <source>
        <dbReference type="Proteomes" id="UP000035909"/>
    </source>
</evidence>
<dbReference type="STRING" id="320778.ABT57_16590"/>
<keyword evidence="3" id="KW-1185">Reference proteome</keyword>
<reference evidence="2 3" key="1">
    <citation type="submission" date="2015-05" db="EMBL/GenBank/DDBJ databases">
        <title>Photobacterium galathea sp. nov.</title>
        <authorList>
            <person name="Machado H."/>
            <person name="Gram L."/>
        </authorList>
    </citation>
    <scope>NUCLEOTIDE SEQUENCE [LARGE SCALE GENOMIC DNA]</scope>
    <source>
        <strain evidence="2 3">DSM 22954</strain>
    </source>
</reference>
<dbReference type="InterPro" id="IPR014710">
    <property type="entry name" value="RmlC-like_jellyroll"/>
</dbReference>
<dbReference type="Gene3D" id="2.60.120.10">
    <property type="entry name" value="Jelly Rolls"/>
    <property type="match status" value="1"/>
</dbReference>
<dbReference type="AlphaFoldDB" id="A0A0J1H9M4"/>
<sequence length="168" mass="19119">MGFPFLVNEHHELLTLNNNDLPIYRDLLPGVHVQPQFLDVVNGVWALRVQFEPGVVLPAHYHTGNVHFWTLSGKWYYKEYPDQPQTAGCYLYEPGSSIHQFITPETNTELTEALMIIQGANINFDDEGNYLGMLDANFIVATLEKHIADNGLDPAKYIRPPQTDYSTK</sequence>
<dbReference type="PATRIC" id="fig|320778.3.peg.3611"/>
<name>A0A0J1H9M4_9GAMM</name>
<dbReference type="CDD" id="cd20302">
    <property type="entry name" value="cupin_DAD"/>
    <property type="match status" value="1"/>
</dbReference>
<dbReference type="Proteomes" id="UP000035909">
    <property type="component" value="Unassembled WGS sequence"/>
</dbReference>
<dbReference type="InterPro" id="IPR025979">
    <property type="entry name" value="ChrR-like_cupin_dom"/>
</dbReference>
<feature type="domain" description="ChrR-like cupin" evidence="1">
    <location>
        <begin position="24"/>
        <end position="116"/>
    </location>
</feature>
<dbReference type="RefSeq" id="WP_047886277.1">
    <property type="nucleotide sequence ID" value="NZ_CP071326.1"/>
</dbReference>
<accession>A0A0J1H9M4</accession>
<dbReference type="EMBL" id="LDOU01000015">
    <property type="protein sequence ID" value="KLV08389.1"/>
    <property type="molecule type" value="Genomic_DNA"/>
</dbReference>
<keyword evidence="2" id="KW-0223">Dioxygenase</keyword>
<organism evidence="2 3">
    <name type="scientific">Photobacterium ganghwense</name>
    <dbReference type="NCBI Taxonomy" id="320778"/>
    <lineage>
        <taxon>Bacteria</taxon>
        <taxon>Pseudomonadati</taxon>
        <taxon>Pseudomonadota</taxon>
        <taxon>Gammaproteobacteria</taxon>
        <taxon>Vibrionales</taxon>
        <taxon>Vibrionaceae</taxon>
        <taxon>Photobacterium</taxon>
    </lineage>
</organism>
<proteinExistence type="predicted"/>
<dbReference type="OrthoDB" id="564955at2"/>
<dbReference type="Pfam" id="PF12973">
    <property type="entry name" value="Cupin_7"/>
    <property type="match status" value="1"/>
</dbReference>